<dbReference type="Pfam" id="PF07514">
    <property type="entry name" value="TraI_2"/>
    <property type="match status" value="1"/>
</dbReference>
<evidence type="ECO:0000259" key="1">
    <source>
        <dbReference type="Pfam" id="PF07514"/>
    </source>
</evidence>
<dbReference type="EMBL" id="JAGGMQ010000001">
    <property type="protein sequence ID" value="MBP2170700.1"/>
    <property type="molecule type" value="Genomic_DNA"/>
</dbReference>
<dbReference type="Gene3D" id="1.10.3210.40">
    <property type="match status" value="1"/>
</dbReference>
<name>A0ABS4PDI9_9GAMM</name>
<evidence type="ECO:0008006" key="5">
    <source>
        <dbReference type="Google" id="ProtNLM"/>
    </source>
</evidence>
<accession>A0ABS4PDI9</accession>
<dbReference type="InterPro" id="IPR022391">
    <property type="entry name" value="ICE_relaxase_PFGI-1"/>
</dbReference>
<proteinExistence type="predicted"/>
<dbReference type="InterPro" id="IPR036388">
    <property type="entry name" value="WH-like_DNA-bd_sf"/>
</dbReference>
<dbReference type="Pfam" id="PF07515">
    <property type="entry name" value="TraI_2_C"/>
    <property type="match status" value="1"/>
</dbReference>
<gene>
    <name evidence="3" type="ORF">J2125_003892</name>
</gene>
<dbReference type="InterPro" id="IPR036390">
    <property type="entry name" value="WH_DNA-bd_sf"/>
</dbReference>
<feature type="domain" description="Uncharacterised" evidence="1">
    <location>
        <begin position="1"/>
        <end position="246"/>
    </location>
</feature>
<feature type="domain" description="Putative conjugal transfer nickase/helicase TraI C-terminal" evidence="2">
    <location>
        <begin position="326"/>
        <end position="442"/>
    </location>
</feature>
<comment type="caution">
    <text evidence="3">The sequence shown here is derived from an EMBL/GenBank/DDBJ whole genome shotgun (WGS) entry which is preliminary data.</text>
</comment>
<dbReference type="Gene3D" id="2.40.10.200">
    <property type="entry name" value="STY4665 C-terminal domain-like"/>
    <property type="match status" value="1"/>
</dbReference>
<evidence type="ECO:0000313" key="4">
    <source>
        <dbReference type="Proteomes" id="UP001195624"/>
    </source>
</evidence>
<dbReference type="Gene3D" id="1.10.10.10">
    <property type="entry name" value="Winged helix-like DNA-binding domain superfamily/Winged helix DNA-binding domain"/>
    <property type="match status" value="1"/>
</dbReference>
<organism evidence="3 4">
    <name type="scientific">Winslowiella toletana</name>
    <dbReference type="NCBI Taxonomy" id="92490"/>
    <lineage>
        <taxon>Bacteria</taxon>
        <taxon>Pseudomonadati</taxon>
        <taxon>Pseudomonadota</taxon>
        <taxon>Gammaproteobacteria</taxon>
        <taxon>Enterobacterales</taxon>
        <taxon>Erwiniaceae</taxon>
        <taxon>Winslowiella</taxon>
    </lineage>
</organism>
<sequence length="452" mass="49829">MLDHCLEVACFAARLRQNYLLPPSAPAEEQSRQTEVWTAAVIYAALLHDVGKVAVDITVELIDGSNWHPWLGPVRQPWRLRYPAQDKDYRLHPAAGALLCTQILPPQALSWLTDYREAFTALVYCISGHYEYAGVLGELVQKADRASVAQNLGGDAVKAFRQPVTSFAQQMVGALRYLVQNEFKLSNPDSGSDGWLTEDALWLISKTTADRIRAYLLGVGITGVPDSNIRLFDEMLAHKIAVPNGDKVIWSCTVASESGWEAGVPLTLLQIPPALIWETGQQRPAIFSGSVEPVVNKQQVESVPEPAEQQKNAKNLSCADRSGFSVGEHFINWLKTGIGSGHLPVNAPAALLHIVENQLFLVSPGIFKHYVKETSGTTGDEWKQVQKDFQKLQLHRRGHDGVNIWTCEVKGPRGGSKITGYLLINSSPVLGNQVLSNNPWLRLKVSISPESY</sequence>
<dbReference type="InterPro" id="IPR011093">
    <property type="entry name" value="TraI_2_C"/>
</dbReference>
<dbReference type="NCBIfam" id="TIGR03760">
    <property type="entry name" value="ICE_TraI_Pfluor"/>
    <property type="match status" value="1"/>
</dbReference>
<reference evidence="4" key="1">
    <citation type="submission" date="2023-07" db="EMBL/GenBank/DDBJ databases">
        <title>Genome mining of underrepresented organisms for secondary metabolites.</title>
        <authorList>
            <person name="D'Agostino P.M."/>
        </authorList>
    </citation>
    <scope>NUCLEOTIDE SEQUENCE [LARGE SCALE GENOMIC DNA]</scope>
    <source>
        <strain evidence="4">WS4403</strain>
    </source>
</reference>
<evidence type="ECO:0000313" key="3">
    <source>
        <dbReference type="EMBL" id="MBP2170700.1"/>
    </source>
</evidence>
<dbReference type="SUPFAM" id="SSF46785">
    <property type="entry name" value="Winged helix' DNA-binding domain"/>
    <property type="match status" value="1"/>
</dbReference>
<dbReference type="SUPFAM" id="SSF109604">
    <property type="entry name" value="HD-domain/PDEase-like"/>
    <property type="match status" value="1"/>
</dbReference>
<keyword evidence="4" id="KW-1185">Reference proteome</keyword>
<dbReference type="InterPro" id="IPR011119">
    <property type="entry name" value="Unchr_helicase_relaxase_TraI"/>
</dbReference>
<evidence type="ECO:0000259" key="2">
    <source>
        <dbReference type="Pfam" id="PF07515"/>
    </source>
</evidence>
<dbReference type="NCBIfam" id="NF041494">
    <property type="entry name" value="MobH"/>
    <property type="match status" value="1"/>
</dbReference>
<dbReference type="Proteomes" id="UP001195624">
    <property type="component" value="Unassembled WGS sequence"/>
</dbReference>
<protein>
    <recommendedName>
        <fullName evidence="5">Relaxase</fullName>
    </recommendedName>
</protein>